<organism evidence="2 3">
    <name type="scientific">Eleusine coracana subsp. coracana</name>
    <dbReference type="NCBI Taxonomy" id="191504"/>
    <lineage>
        <taxon>Eukaryota</taxon>
        <taxon>Viridiplantae</taxon>
        <taxon>Streptophyta</taxon>
        <taxon>Embryophyta</taxon>
        <taxon>Tracheophyta</taxon>
        <taxon>Spermatophyta</taxon>
        <taxon>Magnoliopsida</taxon>
        <taxon>Liliopsida</taxon>
        <taxon>Poales</taxon>
        <taxon>Poaceae</taxon>
        <taxon>PACMAD clade</taxon>
        <taxon>Chloridoideae</taxon>
        <taxon>Cynodonteae</taxon>
        <taxon>Eleusininae</taxon>
        <taxon>Eleusine</taxon>
    </lineage>
</organism>
<reference evidence="2" key="1">
    <citation type="journal article" date="2018" name="DNA Res.">
        <title>Multiple hybrid de novo genome assembly of finger millet, an orphan allotetraploid crop.</title>
        <authorList>
            <person name="Hatakeyama M."/>
            <person name="Aluri S."/>
            <person name="Balachadran M.T."/>
            <person name="Sivarajan S.R."/>
            <person name="Patrignani A."/>
            <person name="Gruter S."/>
            <person name="Poveda L."/>
            <person name="Shimizu-Inatsugi R."/>
            <person name="Baeten J."/>
            <person name="Francoijs K.J."/>
            <person name="Nataraja K.N."/>
            <person name="Reddy Y.A.N."/>
            <person name="Phadnis S."/>
            <person name="Ravikumar R.L."/>
            <person name="Schlapbach R."/>
            <person name="Sreeman S.M."/>
            <person name="Shimizu K.K."/>
        </authorList>
    </citation>
    <scope>NUCLEOTIDE SEQUENCE</scope>
</reference>
<feature type="compositionally biased region" description="Basic and acidic residues" evidence="1">
    <location>
        <begin position="183"/>
        <end position="193"/>
    </location>
</feature>
<sequence>MDGSAPLENGFCSSLPDGSRSERGGPCSATREDGVRSCHEGVVRRRCGFAVLDGEETSVWSSGGGSNGVDARLSARQELRRSSLACGLPPMLVGRAKTGVAAMRVFQRSANGGEGVAAPVSKGRKGKRGGDAGEQGGRQKRRQCARCRGGALVTSTSGERGRQHWRVGERGGIASRNGVGWGREGDAGPLSER</sequence>
<dbReference type="EMBL" id="BQKI01000075">
    <property type="protein sequence ID" value="GJN20600.1"/>
    <property type="molecule type" value="Genomic_DNA"/>
</dbReference>
<name>A0AAV5ED85_ELECO</name>
<proteinExistence type="predicted"/>
<evidence type="ECO:0000313" key="2">
    <source>
        <dbReference type="EMBL" id="GJN20600.1"/>
    </source>
</evidence>
<feature type="region of interest" description="Disordered" evidence="1">
    <location>
        <begin position="113"/>
        <end position="193"/>
    </location>
</feature>
<dbReference type="Proteomes" id="UP001054889">
    <property type="component" value="Unassembled WGS sequence"/>
</dbReference>
<reference evidence="2" key="2">
    <citation type="submission" date="2021-12" db="EMBL/GenBank/DDBJ databases">
        <title>Resequencing data analysis of finger millet.</title>
        <authorList>
            <person name="Hatakeyama M."/>
            <person name="Aluri S."/>
            <person name="Balachadran M.T."/>
            <person name="Sivarajan S.R."/>
            <person name="Poveda L."/>
            <person name="Shimizu-Inatsugi R."/>
            <person name="Schlapbach R."/>
            <person name="Sreeman S.M."/>
            <person name="Shimizu K.K."/>
        </authorList>
    </citation>
    <scope>NUCLEOTIDE SEQUENCE</scope>
</reference>
<gene>
    <name evidence="2" type="primary">gb07996</name>
    <name evidence="2" type="ORF">PR202_gb07996</name>
</gene>
<evidence type="ECO:0000313" key="3">
    <source>
        <dbReference type="Proteomes" id="UP001054889"/>
    </source>
</evidence>
<dbReference type="AlphaFoldDB" id="A0AAV5ED85"/>
<keyword evidence="3" id="KW-1185">Reference proteome</keyword>
<evidence type="ECO:0000256" key="1">
    <source>
        <dbReference type="SAM" id="MobiDB-lite"/>
    </source>
</evidence>
<protein>
    <submittedName>
        <fullName evidence="2">Uncharacterized protein</fullName>
    </submittedName>
</protein>
<comment type="caution">
    <text evidence="2">The sequence shown here is derived from an EMBL/GenBank/DDBJ whole genome shotgun (WGS) entry which is preliminary data.</text>
</comment>
<accession>A0AAV5ED85</accession>
<feature type="compositionally biased region" description="Basic and acidic residues" evidence="1">
    <location>
        <begin position="159"/>
        <end position="169"/>
    </location>
</feature>
<feature type="region of interest" description="Disordered" evidence="1">
    <location>
        <begin position="1"/>
        <end position="33"/>
    </location>
</feature>